<dbReference type="Gene3D" id="3.40.190.170">
    <property type="entry name" value="Bacterial extracellular solute-binding protein, family 7"/>
    <property type="match status" value="1"/>
</dbReference>
<dbReference type="InterPro" id="IPR038404">
    <property type="entry name" value="TRAP_DctP_sf"/>
</dbReference>
<dbReference type="EMBL" id="SLWY01000009">
    <property type="protein sequence ID" value="TCO81170.1"/>
    <property type="molecule type" value="Genomic_DNA"/>
</dbReference>
<keyword evidence="2" id="KW-0175">Coiled coil</keyword>
<reference evidence="4 5" key="1">
    <citation type="submission" date="2019-03" db="EMBL/GenBank/DDBJ databases">
        <title>Genomic Encyclopedia of Type Strains, Phase IV (KMG-IV): sequencing the most valuable type-strain genomes for metagenomic binning, comparative biology and taxonomic classification.</title>
        <authorList>
            <person name="Goeker M."/>
        </authorList>
    </citation>
    <scope>NUCLEOTIDE SEQUENCE [LARGE SCALE GENOMIC DNA]</scope>
    <source>
        <strain evidence="4 5">DSM 25287</strain>
    </source>
</reference>
<dbReference type="RefSeq" id="WP_132541714.1">
    <property type="nucleotide sequence ID" value="NZ_SLWY01000009.1"/>
</dbReference>
<comment type="caution">
    <text evidence="4">The sequence shown here is derived from an EMBL/GenBank/DDBJ whole genome shotgun (WGS) entry which is preliminary data.</text>
</comment>
<dbReference type="NCBIfam" id="TIGR00787">
    <property type="entry name" value="dctP"/>
    <property type="match status" value="1"/>
</dbReference>
<dbReference type="InterPro" id="IPR004682">
    <property type="entry name" value="TRAP_DctP"/>
</dbReference>
<keyword evidence="4" id="KW-0675">Receptor</keyword>
<evidence type="ECO:0000313" key="4">
    <source>
        <dbReference type="EMBL" id="TCO81170.1"/>
    </source>
</evidence>
<dbReference type="PIRSF" id="PIRSF006470">
    <property type="entry name" value="DctB"/>
    <property type="match status" value="1"/>
</dbReference>
<dbReference type="GO" id="GO:0055085">
    <property type="term" value="P:transmembrane transport"/>
    <property type="evidence" value="ECO:0007669"/>
    <property type="project" value="InterPro"/>
</dbReference>
<evidence type="ECO:0000313" key="5">
    <source>
        <dbReference type="Proteomes" id="UP000295765"/>
    </source>
</evidence>
<feature type="signal peptide" evidence="3">
    <location>
        <begin position="1"/>
        <end position="24"/>
    </location>
</feature>
<dbReference type="AlphaFoldDB" id="A0A4R2L794"/>
<organism evidence="4 5">
    <name type="scientific">Plasticicumulans lactativorans</name>
    <dbReference type="NCBI Taxonomy" id="1133106"/>
    <lineage>
        <taxon>Bacteria</taxon>
        <taxon>Pseudomonadati</taxon>
        <taxon>Pseudomonadota</taxon>
        <taxon>Gammaproteobacteria</taxon>
        <taxon>Candidatus Competibacteraceae</taxon>
        <taxon>Plasticicumulans</taxon>
    </lineage>
</organism>
<dbReference type="GO" id="GO:0030246">
    <property type="term" value="F:carbohydrate binding"/>
    <property type="evidence" value="ECO:0007669"/>
    <property type="project" value="TreeGrafter"/>
</dbReference>
<dbReference type="CDD" id="cd13679">
    <property type="entry name" value="PBP2_TRAP_YiaO_like"/>
    <property type="match status" value="1"/>
</dbReference>
<keyword evidence="5" id="KW-1185">Reference proteome</keyword>
<dbReference type="SUPFAM" id="SSF53850">
    <property type="entry name" value="Periplasmic binding protein-like II"/>
    <property type="match status" value="1"/>
</dbReference>
<dbReference type="PANTHER" id="PTHR33376:SF2">
    <property type="entry name" value="DICARBOXYLATE-BINDING PERIPLASMIC PROTEIN"/>
    <property type="match status" value="1"/>
</dbReference>
<feature type="coiled-coil region" evidence="2">
    <location>
        <begin position="252"/>
        <end position="279"/>
    </location>
</feature>
<accession>A0A4R2L794</accession>
<proteinExistence type="predicted"/>
<dbReference type="Pfam" id="PF03480">
    <property type="entry name" value="DctP"/>
    <property type="match status" value="1"/>
</dbReference>
<sequence length="336" mass="36957">MKNLKTCIGTLAAGLLLAVGVSHAAINERNFKLALVVDKGTAQYDGVEKFASLVKEKSGGKLNVKLFPGGTLGGDLQVLSSLQGGTIEMTLTNASLLQGLSKPMAVYDLPFLFNTAKEADAIVDGPIGQKLLAPLPEKGVVGLAYWELGFRQVHNSKHPINKVEDFAGLKIRVIQTPIYIDFMNTMGANAVPLPFPEVYTALETKTVDGATNPTITMVVQKFYEVQKYLSLTNHMYNPQLLMISKKTWDKLNDEEKKVIQDAANEARDYQRQVSRKKAAESLEELKKHVTVNEVAPAEIARMREKAQPVIDKYSKEVGEDLVKEINAALEKMRAAK</sequence>
<feature type="chain" id="PRO_5020778203" evidence="3">
    <location>
        <begin position="25"/>
        <end position="336"/>
    </location>
</feature>
<evidence type="ECO:0000256" key="2">
    <source>
        <dbReference type="SAM" id="Coils"/>
    </source>
</evidence>
<gene>
    <name evidence="4" type="ORF">EV699_10910</name>
</gene>
<keyword evidence="1 3" id="KW-0732">Signal</keyword>
<dbReference type="GO" id="GO:0030288">
    <property type="term" value="C:outer membrane-bounded periplasmic space"/>
    <property type="evidence" value="ECO:0007669"/>
    <property type="project" value="InterPro"/>
</dbReference>
<dbReference type="NCBIfam" id="NF037995">
    <property type="entry name" value="TRAP_S1"/>
    <property type="match status" value="1"/>
</dbReference>
<dbReference type="PANTHER" id="PTHR33376">
    <property type="match status" value="1"/>
</dbReference>
<dbReference type="Proteomes" id="UP000295765">
    <property type="component" value="Unassembled WGS sequence"/>
</dbReference>
<dbReference type="OrthoDB" id="9771186at2"/>
<protein>
    <submittedName>
        <fullName evidence="4">Tripartite ATP-independent transporter DctP family solute receptor</fullName>
    </submittedName>
</protein>
<dbReference type="InterPro" id="IPR018389">
    <property type="entry name" value="DctP_fam"/>
</dbReference>
<evidence type="ECO:0000256" key="3">
    <source>
        <dbReference type="SAM" id="SignalP"/>
    </source>
</evidence>
<name>A0A4R2L794_9GAMM</name>
<evidence type="ECO:0000256" key="1">
    <source>
        <dbReference type="ARBA" id="ARBA00022729"/>
    </source>
</evidence>